<proteinExistence type="predicted"/>
<sequence length="317" mass="33866">MDVDPSDTASEASYFEQEPISGAVLLDQELLHREACSARGNIFTGCEELDNHVLLGGLARGRVVGLSAEEESFGLLFGLQIIARLLVSGEAHGEASRRHSAMIITTLSHAELLPTLRSVVKGQVEALPGAGDVNTRIKAALERVSISRVFDFDGLREALDELDLPAEASHPQGGGEVPAQEPDDALEKPQSPAGHQTEPEIRDSEDEDEPSSPGSPASLGHPSSPGKPPDPEHPPTPPPGTAQPQAQYQTPDIVLITNIPTLITSLYTTSDRKHAHSMLRTLSSRLRYLTRDPSHGGPLFLLLNSTTSKPPRKPAPG</sequence>
<dbReference type="Proteomes" id="UP000182658">
    <property type="component" value="Unassembled WGS sequence"/>
</dbReference>
<dbReference type="Gene3D" id="3.40.50.300">
    <property type="entry name" value="P-loop containing nucleotide triphosphate hydrolases"/>
    <property type="match status" value="1"/>
</dbReference>
<organism evidence="4 5">
    <name type="scientific">Coniochaeta ligniaria NRRL 30616</name>
    <dbReference type="NCBI Taxonomy" id="1408157"/>
    <lineage>
        <taxon>Eukaryota</taxon>
        <taxon>Fungi</taxon>
        <taxon>Dikarya</taxon>
        <taxon>Ascomycota</taxon>
        <taxon>Pezizomycotina</taxon>
        <taxon>Sordariomycetes</taxon>
        <taxon>Sordariomycetidae</taxon>
        <taxon>Coniochaetales</taxon>
        <taxon>Coniochaetaceae</taxon>
        <taxon>Coniochaeta</taxon>
    </lineage>
</organism>
<evidence type="ECO:0000256" key="1">
    <source>
        <dbReference type="ARBA" id="ARBA00004123"/>
    </source>
</evidence>
<evidence type="ECO:0000256" key="3">
    <source>
        <dbReference type="SAM" id="MobiDB-lite"/>
    </source>
</evidence>
<dbReference type="GO" id="GO:0008094">
    <property type="term" value="F:ATP-dependent activity, acting on DNA"/>
    <property type="evidence" value="ECO:0007669"/>
    <property type="project" value="TreeGrafter"/>
</dbReference>
<dbReference type="GO" id="GO:0000724">
    <property type="term" value="P:double-strand break repair via homologous recombination"/>
    <property type="evidence" value="ECO:0007669"/>
    <property type="project" value="TreeGrafter"/>
</dbReference>
<name>A0A1J7JD05_9PEZI</name>
<feature type="non-terminal residue" evidence="4">
    <location>
        <position position="317"/>
    </location>
</feature>
<keyword evidence="2" id="KW-0539">Nucleus</keyword>
<feature type="region of interest" description="Disordered" evidence="3">
    <location>
        <begin position="166"/>
        <end position="245"/>
    </location>
</feature>
<comment type="subcellular location">
    <subcellularLocation>
        <location evidence="1">Nucleus</location>
    </subcellularLocation>
</comment>
<dbReference type="OrthoDB" id="336321at2759"/>
<dbReference type="GO" id="GO:0007131">
    <property type="term" value="P:reciprocal meiotic recombination"/>
    <property type="evidence" value="ECO:0007669"/>
    <property type="project" value="TreeGrafter"/>
</dbReference>
<dbReference type="GO" id="GO:0003697">
    <property type="term" value="F:single-stranded DNA binding"/>
    <property type="evidence" value="ECO:0007669"/>
    <property type="project" value="TreeGrafter"/>
</dbReference>
<evidence type="ECO:0000256" key="2">
    <source>
        <dbReference type="ARBA" id="ARBA00023242"/>
    </source>
</evidence>
<keyword evidence="5" id="KW-1185">Reference proteome</keyword>
<evidence type="ECO:0000313" key="5">
    <source>
        <dbReference type="Proteomes" id="UP000182658"/>
    </source>
</evidence>
<gene>
    <name evidence="4" type="ORF">CONLIGDRAFT_679952</name>
</gene>
<dbReference type="InterPro" id="IPR051988">
    <property type="entry name" value="HRR_RAD51_Paralog"/>
</dbReference>
<dbReference type="PANTHER" id="PTHR46457">
    <property type="entry name" value="DNA REPAIR PROTEIN RAD51 HOMOLOG 4"/>
    <property type="match status" value="1"/>
</dbReference>
<dbReference type="STRING" id="1408157.A0A1J7JD05"/>
<dbReference type="AlphaFoldDB" id="A0A1J7JD05"/>
<dbReference type="GO" id="GO:0042148">
    <property type="term" value="P:DNA strand invasion"/>
    <property type="evidence" value="ECO:0007669"/>
    <property type="project" value="TreeGrafter"/>
</dbReference>
<dbReference type="EMBL" id="KV875096">
    <property type="protein sequence ID" value="OIW31225.1"/>
    <property type="molecule type" value="Genomic_DNA"/>
</dbReference>
<dbReference type="InterPro" id="IPR027417">
    <property type="entry name" value="P-loop_NTPase"/>
</dbReference>
<dbReference type="GO" id="GO:0005657">
    <property type="term" value="C:replication fork"/>
    <property type="evidence" value="ECO:0007669"/>
    <property type="project" value="TreeGrafter"/>
</dbReference>
<evidence type="ECO:0000313" key="4">
    <source>
        <dbReference type="EMBL" id="OIW31225.1"/>
    </source>
</evidence>
<accession>A0A1J7JD05</accession>
<dbReference type="InParanoid" id="A0A1J7JD05"/>
<dbReference type="GO" id="GO:0000723">
    <property type="term" value="P:telomere maintenance"/>
    <property type="evidence" value="ECO:0007669"/>
    <property type="project" value="TreeGrafter"/>
</dbReference>
<dbReference type="GO" id="GO:0000400">
    <property type="term" value="F:four-way junction DNA binding"/>
    <property type="evidence" value="ECO:0007669"/>
    <property type="project" value="TreeGrafter"/>
</dbReference>
<protein>
    <submittedName>
        <fullName evidence="4">Uncharacterized protein</fullName>
    </submittedName>
</protein>
<reference evidence="4 5" key="1">
    <citation type="submission" date="2016-10" db="EMBL/GenBank/DDBJ databases">
        <title>Draft genome sequence of Coniochaeta ligniaria NRRL30616, a lignocellulolytic fungus for bioabatement of inhibitors in plant biomass hydrolysates.</title>
        <authorList>
            <consortium name="DOE Joint Genome Institute"/>
            <person name="Jimenez D.J."/>
            <person name="Hector R.E."/>
            <person name="Riley R."/>
            <person name="Sun H."/>
            <person name="Grigoriev I.V."/>
            <person name="Van Elsas J.D."/>
            <person name="Nichols N.N."/>
        </authorList>
    </citation>
    <scope>NUCLEOTIDE SEQUENCE [LARGE SCALE GENOMIC DNA]</scope>
    <source>
        <strain evidence="4 5">NRRL 30616</strain>
    </source>
</reference>
<dbReference type="PANTHER" id="PTHR46457:SF1">
    <property type="entry name" value="DNA REPAIR PROTEIN RAD51 HOMOLOG 4"/>
    <property type="match status" value="1"/>
</dbReference>
<feature type="compositionally biased region" description="Low complexity" evidence="3">
    <location>
        <begin position="211"/>
        <end position="224"/>
    </location>
</feature>
<dbReference type="GO" id="GO:0033063">
    <property type="term" value="C:Rad51B-Rad51C-Rad51D-XRCC2 complex"/>
    <property type="evidence" value="ECO:0007669"/>
    <property type="project" value="TreeGrafter"/>
</dbReference>
<dbReference type="GO" id="GO:0005815">
    <property type="term" value="C:microtubule organizing center"/>
    <property type="evidence" value="ECO:0007669"/>
    <property type="project" value="TreeGrafter"/>
</dbReference>